<dbReference type="InterPro" id="IPR050304">
    <property type="entry name" value="MT-severing_AAA_ATPase"/>
</dbReference>
<feature type="domain" description="AAA+ ATPase" evidence="4">
    <location>
        <begin position="440"/>
        <end position="579"/>
    </location>
</feature>
<evidence type="ECO:0000259" key="4">
    <source>
        <dbReference type="SMART" id="SM00382"/>
    </source>
</evidence>
<evidence type="ECO:0000313" key="6">
    <source>
        <dbReference type="Proteomes" id="UP001472866"/>
    </source>
</evidence>
<dbReference type="InterPro" id="IPR015415">
    <property type="entry name" value="Spast_Vps4_C"/>
</dbReference>
<evidence type="ECO:0000256" key="2">
    <source>
        <dbReference type="ARBA" id="ARBA00022840"/>
    </source>
</evidence>
<keyword evidence="6" id="KW-1185">Reference proteome</keyword>
<feature type="compositionally biased region" description="Polar residues" evidence="3">
    <location>
        <begin position="89"/>
        <end position="102"/>
    </location>
</feature>
<dbReference type="InterPro" id="IPR003593">
    <property type="entry name" value="AAA+_ATPase"/>
</dbReference>
<evidence type="ECO:0000256" key="1">
    <source>
        <dbReference type="ARBA" id="ARBA00022741"/>
    </source>
</evidence>
<proteinExistence type="predicted"/>
<dbReference type="PANTHER" id="PTHR23074">
    <property type="entry name" value="AAA DOMAIN-CONTAINING"/>
    <property type="match status" value="1"/>
</dbReference>
<feature type="region of interest" description="Disordered" evidence="3">
    <location>
        <begin position="129"/>
        <end position="149"/>
    </location>
</feature>
<dbReference type="Gene3D" id="1.10.8.60">
    <property type="match status" value="1"/>
</dbReference>
<dbReference type="Proteomes" id="UP001472866">
    <property type="component" value="Chromosome 19"/>
</dbReference>
<dbReference type="EMBL" id="CP151519">
    <property type="protein sequence ID" value="WZN67352.1"/>
    <property type="molecule type" value="Genomic_DNA"/>
</dbReference>
<keyword evidence="2" id="KW-0067">ATP-binding</keyword>
<dbReference type="Pfam" id="PF09336">
    <property type="entry name" value="Vps4_C"/>
    <property type="match status" value="1"/>
</dbReference>
<name>A0AAX4PNB0_9CHLO</name>
<dbReference type="Gene3D" id="3.40.50.300">
    <property type="entry name" value="P-loop containing nucleotide triphosphate hydrolases"/>
    <property type="match status" value="1"/>
</dbReference>
<dbReference type="GO" id="GO:0016887">
    <property type="term" value="F:ATP hydrolysis activity"/>
    <property type="evidence" value="ECO:0007669"/>
    <property type="project" value="InterPro"/>
</dbReference>
<dbReference type="Pfam" id="PF00004">
    <property type="entry name" value="AAA"/>
    <property type="match status" value="1"/>
</dbReference>
<evidence type="ECO:0000256" key="3">
    <source>
        <dbReference type="SAM" id="MobiDB-lite"/>
    </source>
</evidence>
<accession>A0AAX4PNB0</accession>
<protein>
    <submittedName>
        <fullName evidence="5">ATPase-containing subunit A1 of katanin p60</fullName>
    </submittedName>
</protein>
<organism evidence="5 6">
    <name type="scientific">Chloropicon roscoffensis</name>
    <dbReference type="NCBI Taxonomy" id="1461544"/>
    <lineage>
        <taxon>Eukaryota</taxon>
        <taxon>Viridiplantae</taxon>
        <taxon>Chlorophyta</taxon>
        <taxon>Chloropicophyceae</taxon>
        <taxon>Chloropicales</taxon>
        <taxon>Chloropicaceae</taxon>
        <taxon>Chloropicon</taxon>
    </lineage>
</organism>
<evidence type="ECO:0000313" key="5">
    <source>
        <dbReference type="EMBL" id="WZN67352.1"/>
    </source>
</evidence>
<reference evidence="5 6" key="1">
    <citation type="submission" date="2024-03" db="EMBL/GenBank/DDBJ databases">
        <title>Complete genome sequence of the green alga Chloropicon roscoffensis RCC1871.</title>
        <authorList>
            <person name="Lemieux C."/>
            <person name="Pombert J.-F."/>
            <person name="Otis C."/>
            <person name="Turmel M."/>
        </authorList>
    </citation>
    <scope>NUCLEOTIDE SEQUENCE [LARGE SCALE GENOMIC DNA]</scope>
    <source>
        <strain evidence="5 6">RCC1871</strain>
    </source>
</reference>
<dbReference type="InterPro" id="IPR003959">
    <property type="entry name" value="ATPase_AAA_core"/>
</dbReference>
<dbReference type="AlphaFoldDB" id="A0AAX4PNB0"/>
<dbReference type="Pfam" id="PF17862">
    <property type="entry name" value="AAA_lid_3"/>
    <property type="match status" value="1"/>
</dbReference>
<keyword evidence="1" id="KW-0547">Nucleotide-binding</keyword>
<feature type="compositionally biased region" description="Gly residues" evidence="3">
    <location>
        <begin position="24"/>
        <end position="39"/>
    </location>
</feature>
<dbReference type="SMART" id="SM00382">
    <property type="entry name" value="AAA"/>
    <property type="match status" value="1"/>
</dbReference>
<dbReference type="SUPFAM" id="SSF52540">
    <property type="entry name" value="P-loop containing nucleoside triphosphate hydrolases"/>
    <property type="match status" value="1"/>
</dbReference>
<sequence>MGDDIQLQAAIYASLRSQSAASSGGSGGGGRSLGSFGGHGHLRSGPRHTGPAWGSNARASSGGHGAPKGKHRVRSSALKKEGILPAKKQSVTGAGTHGQSKNVKARYARDDVGSAVLDAVNKRLGSTSLEELKSSSRGGETSASNRRGASQSIWARVAGSAAGSFDWGLAPQPAAGTCGFLESFGSSKQLCVVGYKPAEGDDRQGHEALCGGNDCGQLRVDARFKCAHAAPASGHNPGFHLLLFKRSGRDQDGRIEAVTLATDAKERSFSVGVVEVGEGTSGKARAWQTFGCRELRPGVYHDLCVECKVNPSQGELTLSLTLDGEAVAEDVAIRDDWLRSSSSETTGLVPMLGLGVCKSKLEWESMSVRTRTGAAVPRAVGRFRGADMHLVRAIEEEMLEISNPITFDDIASLSAAKELLNEAVTLPLLIPEFFVGIREPWKGVLLFGPPGTGKTLLARAVASMSDIRFFNCSSSVMTSKYRGESEKLCKVLFNMARHYAPSIVFFDEVDAQVSRRGHDGEHEASRRFKSELLSQMDGISSSSQGGKNVIVLATTNCPWDVDEAMRRRLEKRIYIPLPDAAAREEMFRIHLKSVVLGDGVDTKVLAAKTDGFSGSDVKLLCRDASMMPMRRVILNKTPQEIRDMKVWGELDAEKIPLLPQDFDKALEKTKPSVAAETIAKYERWNKEFAAE</sequence>
<dbReference type="PANTHER" id="PTHR23074:SF19">
    <property type="entry name" value="KATANIN P60 ATPASE-CONTAINING SUBUNIT A1"/>
    <property type="match status" value="1"/>
</dbReference>
<gene>
    <name evidence="5" type="ORF">HKI87_19g89270</name>
</gene>
<dbReference type="InterPro" id="IPR027417">
    <property type="entry name" value="P-loop_NTPase"/>
</dbReference>
<dbReference type="GO" id="GO:0005524">
    <property type="term" value="F:ATP binding"/>
    <property type="evidence" value="ECO:0007669"/>
    <property type="project" value="UniProtKB-KW"/>
</dbReference>
<dbReference type="InterPro" id="IPR041569">
    <property type="entry name" value="AAA_lid_3"/>
</dbReference>
<feature type="region of interest" description="Disordered" evidence="3">
    <location>
        <begin position="16"/>
        <end position="107"/>
    </location>
</feature>
<dbReference type="GO" id="GO:0015630">
    <property type="term" value="C:microtubule cytoskeleton"/>
    <property type="evidence" value="ECO:0007669"/>
    <property type="project" value="TreeGrafter"/>
</dbReference>
<dbReference type="FunFam" id="3.40.50.300:FF:000159">
    <property type="entry name" value="Katanin p60 ATPase-containing subunit A1"/>
    <property type="match status" value="1"/>
</dbReference>
<dbReference type="GO" id="GO:0051013">
    <property type="term" value="P:microtubule severing"/>
    <property type="evidence" value="ECO:0007669"/>
    <property type="project" value="TreeGrafter"/>
</dbReference>